<name>A0ABQ7I0P6_9MICR</name>
<dbReference type="InterPro" id="IPR036388">
    <property type="entry name" value="WH-like_DNA-bd_sf"/>
</dbReference>
<organism evidence="1 2">
    <name type="scientific">Astathelohania contejeani</name>
    <dbReference type="NCBI Taxonomy" id="164912"/>
    <lineage>
        <taxon>Eukaryota</taxon>
        <taxon>Fungi</taxon>
        <taxon>Fungi incertae sedis</taxon>
        <taxon>Microsporidia</taxon>
        <taxon>Astathelohaniidae</taxon>
        <taxon>Astathelohania</taxon>
    </lineage>
</organism>
<dbReference type="Proteomes" id="UP001516464">
    <property type="component" value="Unassembled WGS sequence"/>
</dbReference>
<dbReference type="InterPro" id="IPR045114">
    <property type="entry name" value="Csn12-like"/>
</dbReference>
<keyword evidence="2" id="KW-1185">Reference proteome</keyword>
<proteinExistence type="predicted"/>
<evidence type="ECO:0000313" key="2">
    <source>
        <dbReference type="Proteomes" id="UP001516464"/>
    </source>
</evidence>
<dbReference type="EMBL" id="SBIQ01000034">
    <property type="protein sequence ID" value="KAF7684006.1"/>
    <property type="molecule type" value="Genomic_DNA"/>
</dbReference>
<protein>
    <submittedName>
        <fullName evidence="1">PCI domain-containing protein 2 like protein</fullName>
    </submittedName>
</protein>
<dbReference type="Gene3D" id="1.10.10.10">
    <property type="entry name" value="Winged helix-like DNA-binding domain superfamily/Winged helix DNA-binding domain"/>
    <property type="match status" value="1"/>
</dbReference>
<dbReference type="PANTHER" id="PTHR12732">
    <property type="entry name" value="UNCHARACTERIZED PROTEASOME COMPONENT REGION PCI-CONTAINING"/>
    <property type="match status" value="1"/>
</dbReference>
<comment type="caution">
    <text evidence="1">The sequence shown here is derived from an EMBL/GenBank/DDBJ whole genome shotgun (WGS) entry which is preliminary data.</text>
</comment>
<sequence>MDYTTAINSKIIAENGFALSILFNPKSNVAFQTLKNTNTTGLLVPFDSLMKAQLEFLLDKTYDKAEKVLEIFLDMVPMPWTEPIYRRILCQALRASTSVTDARLARILIRHQRNLKTTNALLFLYQRMDTPKLAEVLLATVTKRGLPASATPRDIVAFRYYQGRVLLGCGRFIEAREALLFVYKIRACRPLVAPYLYLASACCGFYPREPVMNRNGCNKMVSLIRGLRRGEPWEEDVGYYTSLGLLRHMKVTLPLIRMRNRIRIIYYLLNEDSKVRGIYLRNGIKDESISNDEWIWKLLNLIELGYIRGYLSLTKDIVVFSKIDPFPILNKI</sequence>
<reference evidence="1 2" key="1">
    <citation type="submission" date="2019-01" db="EMBL/GenBank/DDBJ databases">
        <title>Genomes sequencing and comparative genomics of infectious freshwater microsporidia, Cucumispora dikerogammari and Thelohania contejeani.</title>
        <authorList>
            <person name="Cormier A."/>
            <person name="Giraud I."/>
            <person name="Wattier R."/>
            <person name="Teixeira M."/>
            <person name="Grandjean F."/>
            <person name="Rigaud T."/>
            <person name="Cordaux R."/>
        </authorList>
    </citation>
    <scope>NUCLEOTIDE SEQUENCE [LARGE SCALE GENOMIC DNA]</scope>
    <source>
        <strain evidence="1">T1</strain>
        <tissue evidence="1">Spores</tissue>
    </source>
</reference>
<dbReference type="PANTHER" id="PTHR12732:SF0">
    <property type="entry name" value="PCI DOMAIN-CONTAINING PROTEIN 2"/>
    <property type="match status" value="1"/>
</dbReference>
<accession>A0ABQ7I0P6</accession>
<evidence type="ECO:0000313" key="1">
    <source>
        <dbReference type="EMBL" id="KAF7684006.1"/>
    </source>
</evidence>
<gene>
    <name evidence="1" type="primary">pcid2</name>
    <name evidence="1" type="ORF">TCON_0793</name>
</gene>